<dbReference type="EC" id="3.1.3.-" evidence="1"/>
<dbReference type="NCBIfam" id="TIGR01484">
    <property type="entry name" value="HAD-SF-IIB"/>
    <property type="match status" value="1"/>
</dbReference>
<gene>
    <name evidence="1" type="ORF">ACFO26_02075</name>
</gene>
<evidence type="ECO:0000313" key="2">
    <source>
        <dbReference type="Proteomes" id="UP001595987"/>
    </source>
</evidence>
<proteinExistence type="predicted"/>
<dbReference type="Gene3D" id="3.40.50.1000">
    <property type="entry name" value="HAD superfamily/HAD-like"/>
    <property type="match status" value="1"/>
</dbReference>
<dbReference type="InterPro" id="IPR036412">
    <property type="entry name" value="HAD-like_sf"/>
</dbReference>
<dbReference type="InterPro" id="IPR000150">
    <property type="entry name" value="Cof"/>
</dbReference>
<comment type="caution">
    <text evidence="1">The sequence shown here is derived from an EMBL/GenBank/DDBJ whole genome shotgun (WGS) entry which is preliminary data.</text>
</comment>
<dbReference type="InterPro" id="IPR023214">
    <property type="entry name" value="HAD_sf"/>
</dbReference>
<dbReference type="SFLD" id="SFLDS00003">
    <property type="entry name" value="Haloacid_Dehalogenase"/>
    <property type="match status" value="1"/>
</dbReference>
<dbReference type="EMBL" id="JBHSGD010000002">
    <property type="protein sequence ID" value="MFC4651690.1"/>
    <property type="molecule type" value="Genomic_DNA"/>
</dbReference>
<accession>A0ABV9JAI0</accession>
<dbReference type="Gene3D" id="3.30.1240.10">
    <property type="match status" value="1"/>
</dbReference>
<dbReference type="Pfam" id="PF08282">
    <property type="entry name" value="Hydrolase_3"/>
    <property type="match status" value="1"/>
</dbReference>
<dbReference type="NCBIfam" id="TIGR00099">
    <property type="entry name" value="Cof-subfamily"/>
    <property type="match status" value="1"/>
</dbReference>
<dbReference type="GO" id="GO:0016787">
    <property type="term" value="F:hydrolase activity"/>
    <property type="evidence" value="ECO:0007669"/>
    <property type="project" value="UniProtKB-KW"/>
</dbReference>
<dbReference type="Proteomes" id="UP001595987">
    <property type="component" value="Unassembled WGS sequence"/>
</dbReference>
<dbReference type="InterPro" id="IPR006379">
    <property type="entry name" value="HAD-SF_hydro_IIB"/>
</dbReference>
<keyword evidence="2" id="KW-1185">Reference proteome</keyword>
<evidence type="ECO:0000313" key="1">
    <source>
        <dbReference type="EMBL" id="MFC4651690.1"/>
    </source>
</evidence>
<dbReference type="PANTHER" id="PTHR10000">
    <property type="entry name" value="PHOSPHOSERINE PHOSPHATASE"/>
    <property type="match status" value="1"/>
</dbReference>
<dbReference type="SUPFAM" id="SSF56784">
    <property type="entry name" value="HAD-like"/>
    <property type="match status" value="1"/>
</dbReference>
<dbReference type="CDD" id="cd07518">
    <property type="entry name" value="HAD_YbiV-Like"/>
    <property type="match status" value="1"/>
</dbReference>
<reference evidence="2" key="1">
    <citation type="journal article" date="2019" name="Int. J. Syst. Evol. Microbiol.">
        <title>The Global Catalogue of Microorganisms (GCM) 10K type strain sequencing project: providing services to taxonomists for standard genome sequencing and annotation.</title>
        <authorList>
            <consortium name="The Broad Institute Genomics Platform"/>
            <consortium name="The Broad Institute Genome Sequencing Center for Infectious Disease"/>
            <person name="Wu L."/>
            <person name="Ma J."/>
        </authorList>
    </citation>
    <scope>NUCLEOTIDE SEQUENCE [LARGE SCALE GENOMIC DNA]</scope>
    <source>
        <strain evidence="2">CCUG 63287</strain>
    </source>
</reference>
<organism evidence="1 2">
    <name type="scientific">Lactococcus nasutitermitis</name>
    <dbReference type="NCBI Taxonomy" id="1652957"/>
    <lineage>
        <taxon>Bacteria</taxon>
        <taxon>Bacillati</taxon>
        <taxon>Bacillota</taxon>
        <taxon>Bacilli</taxon>
        <taxon>Lactobacillales</taxon>
        <taxon>Streptococcaceae</taxon>
        <taxon>Lactococcus</taxon>
    </lineage>
</organism>
<dbReference type="RefSeq" id="WP_213536628.1">
    <property type="nucleotide sequence ID" value="NZ_BOVQ01000008.1"/>
</dbReference>
<keyword evidence="1" id="KW-0378">Hydrolase</keyword>
<dbReference type="PANTHER" id="PTHR10000:SF53">
    <property type="entry name" value="5-AMINO-6-(5-PHOSPHO-D-RIBITYLAMINO)URACIL PHOSPHATASE YBJI-RELATED"/>
    <property type="match status" value="1"/>
</dbReference>
<dbReference type="SFLD" id="SFLDG01140">
    <property type="entry name" value="C2.B:_Phosphomannomutase_and_P"/>
    <property type="match status" value="1"/>
</dbReference>
<name>A0ABV9JAI0_9LACT</name>
<protein>
    <submittedName>
        <fullName evidence="1">Cof-type HAD-IIB family hydrolase</fullName>
        <ecNumber evidence="1">3.1.3.-</ecNumber>
    </submittedName>
</protein>
<sequence length="273" mass="29985">MKKELKLFATDMDGTLLRDDHTFNHARLHAILREFNKKNLTFAASSGRSLLALQELFDGFADDMAFVAENGGVVAVKDEIIFAQDFTLPQISEIIQLLREMPYSPADDFLISGLKGAYALQGISSEFFKAAQFYYPNSQKVNEIGAIDDALLKITTNFPVEHTLECEAFISEHLPYARATTTGFTSIDIIPQGISKATGLEKLLDALHLTNANLAAFGDQMNDLEMLKYASQAGTSYAVSNAYPDILKVADEIIGSNNEDGVFAKIERIIGGK</sequence>